<keyword evidence="3" id="KW-1185">Reference proteome</keyword>
<organism evidence="2 3">
    <name type="scientific">Bdellovibrio bacteriovorus (strain ATCC 15356 / DSM 50701 / NCIMB 9529 / HD100)</name>
    <dbReference type="NCBI Taxonomy" id="264462"/>
    <lineage>
        <taxon>Bacteria</taxon>
        <taxon>Pseudomonadati</taxon>
        <taxon>Bdellovibrionota</taxon>
        <taxon>Bdellovibrionia</taxon>
        <taxon>Bdellovibrionales</taxon>
        <taxon>Pseudobdellovibrionaceae</taxon>
        <taxon>Bdellovibrio</taxon>
    </lineage>
</organism>
<evidence type="ECO:0000313" key="2">
    <source>
        <dbReference type="EMBL" id="CAE80489.1"/>
    </source>
</evidence>
<accession>Q6MJS1</accession>
<evidence type="ECO:0008006" key="4">
    <source>
        <dbReference type="Google" id="ProtNLM"/>
    </source>
</evidence>
<dbReference type="AlphaFoldDB" id="Q6MJS1"/>
<evidence type="ECO:0000313" key="3">
    <source>
        <dbReference type="Proteomes" id="UP000008080"/>
    </source>
</evidence>
<keyword evidence="1" id="KW-0732">Signal</keyword>
<feature type="chain" id="PRO_5004278259" description="Lipocalin-like domain-containing protein" evidence="1">
    <location>
        <begin position="22"/>
        <end position="179"/>
    </location>
</feature>
<reference evidence="2 3" key="1">
    <citation type="journal article" date="2004" name="Science">
        <title>A predator unmasked: life cycle of Bdellovibrio bacteriovorus from a genomic perspective.</title>
        <authorList>
            <person name="Rendulic S."/>
            <person name="Jagtap P."/>
            <person name="Rosinus A."/>
            <person name="Eppinger M."/>
            <person name="Baar C."/>
            <person name="Lanz C."/>
            <person name="Keller H."/>
            <person name="Lambert C."/>
            <person name="Evans K.J."/>
            <person name="Goesmann A."/>
            <person name="Meyer F."/>
            <person name="Sockett R.E."/>
            <person name="Schuster S.C."/>
        </authorList>
    </citation>
    <scope>NUCLEOTIDE SEQUENCE [LARGE SCALE GENOMIC DNA]</scope>
    <source>
        <strain evidence="3">ATCC 15356 / DSM 50701 / NCIMB 9529 / HD100</strain>
    </source>
</reference>
<gene>
    <name evidence="2" type="ordered locus">Bd2698</name>
</gene>
<name>Q6MJS1_BDEBA</name>
<proteinExistence type="predicted"/>
<protein>
    <recommendedName>
        <fullName evidence="4">Lipocalin-like domain-containing protein</fullName>
    </recommendedName>
</protein>
<dbReference type="Proteomes" id="UP000008080">
    <property type="component" value="Chromosome"/>
</dbReference>
<dbReference type="KEGG" id="bba:Bd2698"/>
<sequence length="179" mass="19048">MKHLKMSLNIVIAASLLTAVACSNSSSNPGSTTEPELTGYWKGECIIDNGRSGYSDYAILHFADDGTLTKTTYKFDGTTCSGEPISANGPTNGTFTLGTVVTESPLTQEFMSFLSCTEFYSTFKIQNNTLYVANAGGDGSTAETRATDFTDADELTPITEADIPALPEPVSVEPQLCLK</sequence>
<dbReference type="HOGENOM" id="CLU_1537089_0_0_7"/>
<evidence type="ECO:0000256" key="1">
    <source>
        <dbReference type="SAM" id="SignalP"/>
    </source>
</evidence>
<feature type="signal peptide" evidence="1">
    <location>
        <begin position="1"/>
        <end position="21"/>
    </location>
</feature>
<dbReference type="EMBL" id="BX842653">
    <property type="protein sequence ID" value="CAE80489.1"/>
    <property type="molecule type" value="Genomic_DNA"/>
</dbReference>
<dbReference type="PROSITE" id="PS51257">
    <property type="entry name" value="PROKAR_LIPOPROTEIN"/>
    <property type="match status" value="1"/>
</dbReference>